<dbReference type="PANTHER" id="PTHR38480:SF1">
    <property type="entry name" value="SLR0254 PROTEIN"/>
    <property type="match status" value="1"/>
</dbReference>
<evidence type="ECO:0000256" key="1">
    <source>
        <dbReference type="ARBA" id="ARBA00004141"/>
    </source>
</evidence>
<dbReference type="InterPro" id="IPR010432">
    <property type="entry name" value="RDD"/>
</dbReference>
<evidence type="ECO:0000259" key="6">
    <source>
        <dbReference type="Pfam" id="PF06271"/>
    </source>
</evidence>
<feature type="domain" description="RDD" evidence="6">
    <location>
        <begin position="6"/>
        <end position="114"/>
    </location>
</feature>
<comment type="subcellular location">
    <subcellularLocation>
        <location evidence="1">Membrane</location>
        <topology evidence="1">Multi-pass membrane protein</topology>
    </subcellularLocation>
</comment>
<dbReference type="GO" id="GO:0016020">
    <property type="term" value="C:membrane"/>
    <property type="evidence" value="ECO:0007669"/>
    <property type="project" value="UniProtKB-SubCell"/>
</dbReference>
<evidence type="ECO:0000256" key="5">
    <source>
        <dbReference type="SAM" id="Phobius"/>
    </source>
</evidence>
<dbReference type="EMBL" id="JADEWL010000118">
    <property type="protein sequence ID" value="MBE9215783.1"/>
    <property type="molecule type" value="Genomic_DNA"/>
</dbReference>
<dbReference type="AlphaFoldDB" id="A0A8J7FG55"/>
<evidence type="ECO:0000313" key="8">
    <source>
        <dbReference type="Proteomes" id="UP000620559"/>
    </source>
</evidence>
<reference evidence="7" key="1">
    <citation type="submission" date="2020-10" db="EMBL/GenBank/DDBJ databases">
        <authorList>
            <person name="Castelo-Branco R."/>
            <person name="Eusebio N."/>
            <person name="Adriana R."/>
            <person name="Vieira A."/>
            <person name="Brugerolle De Fraissinette N."/>
            <person name="Rezende De Castro R."/>
            <person name="Schneider M.P."/>
            <person name="Vasconcelos V."/>
            <person name="Leao P.N."/>
        </authorList>
    </citation>
    <scope>NUCLEOTIDE SEQUENCE</scope>
    <source>
        <strain evidence="7">LEGE 06105</strain>
    </source>
</reference>
<keyword evidence="2 5" id="KW-0812">Transmembrane</keyword>
<feature type="transmembrane region" description="Helical" evidence="5">
    <location>
        <begin position="27"/>
        <end position="47"/>
    </location>
</feature>
<keyword evidence="3 5" id="KW-1133">Transmembrane helix</keyword>
<comment type="caution">
    <text evidence="7">The sequence shown here is derived from an EMBL/GenBank/DDBJ whole genome shotgun (WGS) entry which is preliminary data.</text>
</comment>
<organism evidence="7 8">
    <name type="scientific">Plectonema cf. radiosum LEGE 06105</name>
    <dbReference type="NCBI Taxonomy" id="945769"/>
    <lineage>
        <taxon>Bacteria</taxon>
        <taxon>Bacillati</taxon>
        <taxon>Cyanobacteriota</taxon>
        <taxon>Cyanophyceae</taxon>
        <taxon>Oscillatoriophycideae</taxon>
        <taxon>Oscillatoriales</taxon>
        <taxon>Microcoleaceae</taxon>
        <taxon>Plectonema</taxon>
    </lineage>
</organism>
<sequence>MSLLIRGFRWLLGTDFWISIFGTQTTLWLLAIAFFILFVIYSGYFVFFEALWQGQTPGKRVAKIRLIRDDGKPIGLPQATLRALLRPVDELLFIGVFLIMLGNKEKRLGDLVAGTIVIQNQLPIASTTIVVSEQAKAFSSELLEIADLSPMLPDDFAVISEYLRRRVAMLPKAKNDLSLKLANQVKEIIHLENIPKNISSDLFLEAIYFAYQQKNGEWRG</sequence>
<accession>A0A8J7FG55</accession>
<evidence type="ECO:0000256" key="4">
    <source>
        <dbReference type="ARBA" id="ARBA00023136"/>
    </source>
</evidence>
<evidence type="ECO:0000256" key="2">
    <source>
        <dbReference type="ARBA" id="ARBA00022692"/>
    </source>
</evidence>
<keyword evidence="4 5" id="KW-0472">Membrane</keyword>
<dbReference type="Proteomes" id="UP000620559">
    <property type="component" value="Unassembled WGS sequence"/>
</dbReference>
<protein>
    <submittedName>
        <fullName evidence="7">RDD family protein</fullName>
    </submittedName>
</protein>
<evidence type="ECO:0000256" key="3">
    <source>
        <dbReference type="ARBA" id="ARBA00022989"/>
    </source>
</evidence>
<gene>
    <name evidence="7" type="ORF">IQ247_24485</name>
</gene>
<keyword evidence="8" id="KW-1185">Reference proteome</keyword>
<proteinExistence type="predicted"/>
<evidence type="ECO:0000313" key="7">
    <source>
        <dbReference type="EMBL" id="MBE9215783.1"/>
    </source>
</evidence>
<dbReference type="PANTHER" id="PTHR38480">
    <property type="entry name" value="SLR0254 PROTEIN"/>
    <property type="match status" value="1"/>
</dbReference>
<dbReference type="Pfam" id="PF06271">
    <property type="entry name" value="RDD"/>
    <property type="match status" value="1"/>
</dbReference>
<name>A0A8J7FG55_9CYAN</name>